<dbReference type="GO" id="GO:0034702">
    <property type="term" value="C:monoatomic ion channel complex"/>
    <property type="evidence" value="ECO:0007669"/>
    <property type="project" value="UniProtKB-KW"/>
</dbReference>
<feature type="domain" description="Inward rectifier potassium channel C-terminal" evidence="16">
    <location>
        <begin position="282"/>
        <end position="455"/>
    </location>
</feature>
<evidence type="ECO:0000259" key="16">
    <source>
        <dbReference type="Pfam" id="PF17655"/>
    </source>
</evidence>
<keyword evidence="2 12" id="KW-0813">Transport</keyword>
<protein>
    <submittedName>
        <fullName evidence="17">Uncharacterized protein</fullName>
    </submittedName>
</protein>
<dbReference type="STRING" id="6669.E9FXS0"/>
<evidence type="ECO:0000256" key="14">
    <source>
        <dbReference type="SAM" id="Phobius"/>
    </source>
</evidence>
<dbReference type="HOGENOM" id="CLU_489411_0_0_1"/>
<dbReference type="OMA" id="IDSCHAD"/>
<keyword evidence="6 12" id="KW-0630">Potassium</keyword>
<evidence type="ECO:0000256" key="10">
    <source>
        <dbReference type="ARBA" id="ARBA00023303"/>
    </source>
</evidence>
<feature type="transmembrane region" description="Helical" evidence="14">
    <location>
        <begin position="247"/>
        <end position="269"/>
    </location>
</feature>
<evidence type="ECO:0000313" key="17">
    <source>
        <dbReference type="EMBL" id="EFX88146.1"/>
    </source>
</evidence>
<evidence type="ECO:0000256" key="11">
    <source>
        <dbReference type="ARBA" id="ARBA00034430"/>
    </source>
</evidence>
<evidence type="ECO:0000256" key="2">
    <source>
        <dbReference type="ARBA" id="ARBA00022448"/>
    </source>
</evidence>
<keyword evidence="5 12" id="KW-0851">Voltage-gated channel</keyword>
<dbReference type="Gene3D" id="1.10.287.70">
    <property type="match status" value="1"/>
</dbReference>
<comment type="similarity">
    <text evidence="12">Belongs to the inward rectifier-type potassium channel (TC 1.A.2.1) family.</text>
</comment>
<evidence type="ECO:0000256" key="5">
    <source>
        <dbReference type="ARBA" id="ARBA00022882"/>
    </source>
</evidence>
<evidence type="ECO:0000256" key="1">
    <source>
        <dbReference type="ARBA" id="ARBA00004141"/>
    </source>
</evidence>
<keyword evidence="9 14" id="KW-0472">Membrane</keyword>
<dbReference type="InterPro" id="IPR041647">
    <property type="entry name" value="IRK_C"/>
</dbReference>
<organism evidence="17 18">
    <name type="scientific">Daphnia pulex</name>
    <name type="common">Water flea</name>
    <dbReference type="NCBI Taxonomy" id="6669"/>
    <lineage>
        <taxon>Eukaryota</taxon>
        <taxon>Metazoa</taxon>
        <taxon>Ecdysozoa</taxon>
        <taxon>Arthropoda</taxon>
        <taxon>Crustacea</taxon>
        <taxon>Branchiopoda</taxon>
        <taxon>Diplostraca</taxon>
        <taxon>Cladocera</taxon>
        <taxon>Anomopoda</taxon>
        <taxon>Daphniidae</taxon>
        <taxon>Daphnia</taxon>
    </lineage>
</organism>
<dbReference type="FunCoup" id="E9FXS0">
    <property type="interactions" value="146"/>
</dbReference>
<dbReference type="AlphaFoldDB" id="E9FXS0"/>
<dbReference type="GO" id="GO:0034765">
    <property type="term" value="P:regulation of monoatomic ion transmembrane transport"/>
    <property type="evidence" value="ECO:0000318"/>
    <property type="project" value="GO_Central"/>
</dbReference>
<comment type="subcellular location">
    <subcellularLocation>
        <location evidence="1 12">Membrane</location>
        <topology evidence="1 12">Multi-pass membrane protein</topology>
    </subcellularLocation>
</comment>
<keyword evidence="3 12" id="KW-0633">Potassium transport</keyword>
<gene>
    <name evidence="17" type="ORF">DAPPUDRAFT_311738</name>
</gene>
<evidence type="ECO:0000256" key="3">
    <source>
        <dbReference type="ARBA" id="ARBA00022538"/>
    </source>
</evidence>
<feature type="region of interest" description="Disordered" evidence="13">
    <location>
        <begin position="38"/>
        <end position="119"/>
    </location>
</feature>
<dbReference type="InterPro" id="IPR040445">
    <property type="entry name" value="Kir_TM"/>
</dbReference>
<dbReference type="InterPro" id="IPR013518">
    <property type="entry name" value="K_chnl_inward-rec_Kir_cyto"/>
</dbReference>
<dbReference type="GO" id="GO:0005886">
    <property type="term" value="C:plasma membrane"/>
    <property type="evidence" value="ECO:0000318"/>
    <property type="project" value="GO_Central"/>
</dbReference>
<keyword evidence="7 14" id="KW-1133">Transmembrane helix</keyword>
<feature type="transmembrane region" description="Helical" evidence="14">
    <location>
        <begin position="164"/>
        <end position="187"/>
    </location>
</feature>
<feature type="domain" description="Potassium channel inwardly rectifying transmembrane" evidence="15">
    <location>
        <begin position="129"/>
        <end position="275"/>
    </location>
</feature>
<accession>E9FXS0</accession>
<dbReference type="SUPFAM" id="SSF81324">
    <property type="entry name" value="Voltage-gated potassium channels"/>
    <property type="match status" value="1"/>
</dbReference>
<evidence type="ECO:0000256" key="7">
    <source>
        <dbReference type="ARBA" id="ARBA00022989"/>
    </source>
</evidence>
<dbReference type="GO" id="GO:1990573">
    <property type="term" value="P:potassium ion import across plasma membrane"/>
    <property type="evidence" value="ECO:0000318"/>
    <property type="project" value="GO_Central"/>
</dbReference>
<dbReference type="PRINTS" id="PR01320">
    <property type="entry name" value="KIRCHANNEL"/>
</dbReference>
<dbReference type="Pfam" id="PF01007">
    <property type="entry name" value="IRK"/>
    <property type="match status" value="1"/>
</dbReference>
<feature type="compositionally biased region" description="Polar residues" evidence="13">
    <location>
        <begin position="110"/>
        <end position="119"/>
    </location>
</feature>
<evidence type="ECO:0000256" key="6">
    <source>
        <dbReference type="ARBA" id="ARBA00022958"/>
    </source>
</evidence>
<evidence type="ECO:0000313" key="18">
    <source>
        <dbReference type="Proteomes" id="UP000000305"/>
    </source>
</evidence>
<dbReference type="eggNOG" id="KOG3827">
    <property type="taxonomic scope" value="Eukaryota"/>
</dbReference>
<keyword evidence="10 12" id="KW-0407">Ion channel</keyword>
<feature type="compositionally biased region" description="Polar residues" evidence="13">
    <location>
        <begin position="66"/>
        <end position="76"/>
    </location>
</feature>
<name>E9FXS0_DAPPU</name>
<comment type="catalytic activity">
    <reaction evidence="11">
        <text>K(+)(in) = K(+)(out)</text>
        <dbReference type="Rhea" id="RHEA:29463"/>
        <dbReference type="ChEBI" id="CHEBI:29103"/>
    </reaction>
</comment>
<dbReference type="InParanoid" id="E9FXS0"/>
<keyword evidence="8 12" id="KW-0406">Ion transport</keyword>
<evidence type="ECO:0000256" key="13">
    <source>
        <dbReference type="SAM" id="MobiDB-lite"/>
    </source>
</evidence>
<evidence type="ECO:0000256" key="9">
    <source>
        <dbReference type="ARBA" id="ARBA00023136"/>
    </source>
</evidence>
<evidence type="ECO:0000256" key="8">
    <source>
        <dbReference type="ARBA" id="ARBA00023065"/>
    </source>
</evidence>
<evidence type="ECO:0000256" key="4">
    <source>
        <dbReference type="ARBA" id="ARBA00022692"/>
    </source>
</evidence>
<dbReference type="FunFam" id="2.60.40.1400:FF:000001">
    <property type="entry name" value="G protein-activated inward rectifier potassium channel 2"/>
    <property type="match status" value="1"/>
</dbReference>
<dbReference type="InterPro" id="IPR014756">
    <property type="entry name" value="Ig_E-set"/>
</dbReference>
<dbReference type="PANTHER" id="PTHR11767:SF102">
    <property type="entry name" value="INWARDLY RECTIFYING POTASSIUM CHANNEL 1, ISOFORM F"/>
    <property type="match status" value="1"/>
</dbReference>
<dbReference type="FunFam" id="1.10.287.70:FF:000078">
    <property type="entry name" value="Putative Inward rectifier potassium channel"/>
    <property type="match status" value="1"/>
</dbReference>
<dbReference type="Gene3D" id="2.60.40.1400">
    <property type="entry name" value="G protein-activated inward rectifier potassium channel 1"/>
    <property type="match status" value="1"/>
</dbReference>
<dbReference type="PhylomeDB" id="E9FXS0"/>
<feature type="compositionally biased region" description="Low complexity" evidence="13">
    <location>
        <begin position="87"/>
        <end position="98"/>
    </location>
</feature>
<dbReference type="EMBL" id="GL732526">
    <property type="protein sequence ID" value="EFX88146.1"/>
    <property type="molecule type" value="Genomic_DNA"/>
</dbReference>
<sequence length="557" mass="62556">MKLNKPESDDCNAPVWQQLLPTSVPTSVVESGEVRVNIPCADATTPEEEKPRKASNWFPSFAPSWSERQSLRNNGTGEEVFRPKVKSTSSSTGSTDGDQPPKSSTEKRSSSPLMRQNRWSSRRIRKRVVLKNGECNVVQSNVAKRRRRYLADIFTTMVDIQWRWTLLIFTASFVLSWLAFAVLWWLIAFTHGDLEPEHLPDNQGASGWKPCVGNIHGFASTFLFSIETQHTIGYGYRYTTEECPEGIFVMCIQSIIGVMIQAFMVGVVFSKLTRPKMRAQTLLFSRSAAICQRDDQLCLMFRVGDMRKSHIIDASIRAQMIQMRVTNEGEMIPYFQYELKVGFDHDESNLFLIWPMTVVHKITPDSPLYNVSASDLLKDKFEIVVILEGTVESTSMTTQARSSYLPSEIKWGHRFEPLVSFRKDTGQYAVDYSLFNNTYEVDTPLCSSRDLDEFKKLREENQTGNVPAKQATRPVQQTIPLQTMPLQLTYNRNLLIDPAIVNTPMMRGAAPLSLSPAPIAAVISSSNIMRPAAAVAAAMSAPVVNRVDPPTSDSAAT</sequence>
<dbReference type="InterPro" id="IPR016449">
    <property type="entry name" value="K_chnl_inward-rec_Kir"/>
</dbReference>
<keyword evidence="18" id="KW-1185">Reference proteome</keyword>
<dbReference type="SUPFAM" id="SSF81296">
    <property type="entry name" value="E set domains"/>
    <property type="match status" value="1"/>
</dbReference>
<dbReference type="KEGG" id="dpx:DAPPUDRAFT_311738"/>
<dbReference type="OrthoDB" id="273257at2759"/>
<evidence type="ECO:0000259" key="15">
    <source>
        <dbReference type="Pfam" id="PF01007"/>
    </source>
</evidence>
<dbReference type="GO" id="GO:0005242">
    <property type="term" value="F:inward rectifier potassium channel activity"/>
    <property type="evidence" value="ECO:0000318"/>
    <property type="project" value="GO_Central"/>
</dbReference>
<reference evidence="17 18" key="1">
    <citation type="journal article" date="2011" name="Science">
        <title>The ecoresponsive genome of Daphnia pulex.</title>
        <authorList>
            <person name="Colbourne J.K."/>
            <person name="Pfrender M.E."/>
            <person name="Gilbert D."/>
            <person name="Thomas W.K."/>
            <person name="Tucker A."/>
            <person name="Oakley T.H."/>
            <person name="Tokishita S."/>
            <person name="Aerts A."/>
            <person name="Arnold G.J."/>
            <person name="Basu M.K."/>
            <person name="Bauer D.J."/>
            <person name="Caceres C.E."/>
            <person name="Carmel L."/>
            <person name="Casola C."/>
            <person name="Choi J.H."/>
            <person name="Detter J.C."/>
            <person name="Dong Q."/>
            <person name="Dusheyko S."/>
            <person name="Eads B.D."/>
            <person name="Frohlich T."/>
            <person name="Geiler-Samerotte K.A."/>
            <person name="Gerlach D."/>
            <person name="Hatcher P."/>
            <person name="Jogdeo S."/>
            <person name="Krijgsveld J."/>
            <person name="Kriventseva E.V."/>
            <person name="Kultz D."/>
            <person name="Laforsch C."/>
            <person name="Lindquist E."/>
            <person name="Lopez J."/>
            <person name="Manak J.R."/>
            <person name="Muller J."/>
            <person name="Pangilinan J."/>
            <person name="Patwardhan R.P."/>
            <person name="Pitluck S."/>
            <person name="Pritham E.J."/>
            <person name="Rechtsteiner A."/>
            <person name="Rho M."/>
            <person name="Rogozin I.B."/>
            <person name="Sakarya O."/>
            <person name="Salamov A."/>
            <person name="Schaack S."/>
            <person name="Shapiro H."/>
            <person name="Shiga Y."/>
            <person name="Skalitzky C."/>
            <person name="Smith Z."/>
            <person name="Souvorov A."/>
            <person name="Sung W."/>
            <person name="Tang Z."/>
            <person name="Tsuchiya D."/>
            <person name="Tu H."/>
            <person name="Vos H."/>
            <person name="Wang M."/>
            <person name="Wolf Y.I."/>
            <person name="Yamagata H."/>
            <person name="Yamada T."/>
            <person name="Ye Y."/>
            <person name="Shaw J.R."/>
            <person name="Andrews J."/>
            <person name="Crease T.J."/>
            <person name="Tang H."/>
            <person name="Lucas S.M."/>
            <person name="Robertson H.M."/>
            <person name="Bork P."/>
            <person name="Koonin E.V."/>
            <person name="Zdobnov E.M."/>
            <person name="Grigoriev I.V."/>
            <person name="Lynch M."/>
            <person name="Boore J.L."/>
        </authorList>
    </citation>
    <scope>NUCLEOTIDE SEQUENCE [LARGE SCALE GENOMIC DNA]</scope>
</reference>
<dbReference type="Pfam" id="PF17655">
    <property type="entry name" value="IRK_C"/>
    <property type="match status" value="1"/>
</dbReference>
<evidence type="ECO:0000256" key="12">
    <source>
        <dbReference type="RuleBase" id="RU003822"/>
    </source>
</evidence>
<proteinExistence type="inferred from homology"/>
<dbReference type="PANTHER" id="PTHR11767">
    <property type="entry name" value="INWARD RECTIFIER POTASSIUM CHANNEL"/>
    <property type="match status" value="1"/>
</dbReference>
<dbReference type="Proteomes" id="UP000000305">
    <property type="component" value="Unassembled WGS sequence"/>
</dbReference>
<keyword evidence="4 12" id="KW-0812">Transmembrane</keyword>